<dbReference type="PANTHER" id="PTHR43022:SF1">
    <property type="entry name" value="PROTEIN SMF"/>
    <property type="match status" value="1"/>
</dbReference>
<dbReference type="Proteomes" id="UP000078516">
    <property type="component" value="Unassembled WGS sequence"/>
</dbReference>
<dbReference type="GO" id="GO:0009294">
    <property type="term" value="P:DNA-mediated transformation"/>
    <property type="evidence" value="ECO:0007669"/>
    <property type="project" value="InterPro"/>
</dbReference>
<sequence>MEKIKEYLLRLTYAKGISSQGKWQILQYLLANPEVRLTIEEICKIASITIHRELFRQSWLEVENHWETIKQNQQYITCLDPCYPSQLLNLTYPPILLFYRGDLSLLTHKMVSVVGGRRSSVLAKKTVLQLLRPVIAEGYVIVSGCAKGIDTYSHCAAIKEGGRTIAVVGTGLEKFYPRENEQLQRKIAEEHLLLSEYPPEAGPRRHRFPMRNRIIAALSLGTCVIEARKKSGSLITAQQALDLGKAVFAVPGNVLTEHSEGCHHLIQDGAICTISGQDILAELKE</sequence>
<evidence type="ECO:0000256" key="1">
    <source>
        <dbReference type="ARBA" id="ARBA00006525"/>
    </source>
</evidence>
<dbReference type="Gene3D" id="3.40.50.450">
    <property type="match status" value="1"/>
</dbReference>
<dbReference type="InterPro" id="IPR057666">
    <property type="entry name" value="DrpA_SLOG"/>
</dbReference>
<evidence type="ECO:0000259" key="2">
    <source>
        <dbReference type="Pfam" id="PF02481"/>
    </source>
</evidence>
<dbReference type="PANTHER" id="PTHR43022">
    <property type="entry name" value="PROTEIN SMF"/>
    <property type="match status" value="1"/>
</dbReference>
<comment type="similarity">
    <text evidence="1">Belongs to the DprA/Smf family.</text>
</comment>
<gene>
    <name evidence="3" type="ORF">A6E74_10575</name>
</gene>
<organism evidence="3 4">
    <name type="scientific">Enterococcus thailandicus</name>
    <dbReference type="NCBI Taxonomy" id="417368"/>
    <lineage>
        <taxon>Bacteria</taxon>
        <taxon>Bacillati</taxon>
        <taxon>Bacillota</taxon>
        <taxon>Bacilli</taxon>
        <taxon>Lactobacillales</taxon>
        <taxon>Enterococcaceae</taxon>
        <taxon>Enterococcus</taxon>
    </lineage>
</organism>
<evidence type="ECO:0000313" key="4">
    <source>
        <dbReference type="Proteomes" id="UP000078516"/>
    </source>
</evidence>
<proteinExistence type="inferred from homology"/>
<dbReference type="InterPro" id="IPR003488">
    <property type="entry name" value="DprA"/>
</dbReference>
<reference evidence="3 4" key="1">
    <citation type="submission" date="2016-04" db="EMBL/GenBank/DDBJ databases">
        <title>Draft genome of an Enterococcus thailandicus strain isolated from bovine feces.</title>
        <authorList>
            <person name="Beukers A.G."/>
            <person name="Zaheer R."/>
            <person name="Goji N."/>
            <person name="Cook S.R."/>
            <person name="Amoako K."/>
            <person name="Chaves A.V."/>
            <person name="Ward M.P."/>
            <person name="Mcallister T.A."/>
        </authorList>
    </citation>
    <scope>NUCLEOTIDE SEQUENCE [LARGE SCALE GENOMIC DNA]</scope>
    <source>
        <strain evidence="3 4">F0711D 46</strain>
    </source>
</reference>
<dbReference type="AlphaFoldDB" id="A0A179EQD0"/>
<feature type="domain" description="Smf/DprA SLOG" evidence="2">
    <location>
        <begin position="75"/>
        <end position="283"/>
    </location>
</feature>
<evidence type="ECO:0000313" key="3">
    <source>
        <dbReference type="EMBL" id="OAQ55033.1"/>
    </source>
</evidence>
<dbReference type="RefSeq" id="WP_067484996.1">
    <property type="nucleotide sequence ID" value="NZ_JARQAN010000009.1"/>
</dbReference>
<keyword evidence="4" id="KW-1185">Reference proteome</keyword>
<comment type="caution">
    <text evidence="3">The sequence shown here is derived from an EMBL/GenBank/DDBJ whole genome shotgun (WGS) entry which is preliminary data.</text>
</comment>
<dbReference type="NCBIfam" id="TIGR00732">
    <property type="entry name" value="dprA"/>
    <property type="match status" value="1"/>
</dbReference>
<accession>A0A179EQD0</accession>
<dbReference type="Pfam" id="PF02481">
    <property type="entry name" value="DNA_processg_A"/>
    <property type="match status" value="1"/>
</dbReference>
<dbReference type="SUPFAM" id="SSF102405">
    <property type="entry name" value="MCP/YpsA-like"/>
    <property type="match status" value="1"/>
</dbReference>
<protein>
    <submittedName>
        <fullName evidence="3">DNA protecting protein DprA</fullName>
    </submittedName>
</protein>
<dbReference type="EMBL" id="LWMN01000016">
    <property type="protein sequence ID" value="OAQ55033.1"/>
    <property type="molecule type" value="Genomic_DNA"/>
</dbReference>
<name>A0A179EQD0_ENTTH</name>